<reference evidence="3 4" key="1">
    <citation type="submission" date="2022-03" db="EMBL/GenBank/DDBJ databases">
        <title>Hymenobactersp. isolated from the air.</title>
        <authorList>
            <person name="Won M."/>
            <person name="Kwon S.-W."/>
        </authorList>
    </citation>
    <scope>NUCLEOTIDE SEQUENCE [LARGE SCALE GENOMIC DNA]</scope>
    <source>
        <strain evidence="3 4">KACC 22596</strain>
    </source>
</reference>
<feature type="transmembrane region" description="Helical" evidence="2">
    <location>
        <begin position="36"/>
        <end position="55"/>
    </location>
</feature>
<feature type="transmembrane region" description="Helical" evidence="2">
    <location>
        <begin position="92"/>
        <end position="113"/>
    </location>
</feature>
<keyword evidence="4" id="KW-1185">Reference proteome</keyword>
<feature type="transmembrane region" description="Helical" evidence="2">
    <location>
        <begin position="61"/>
        <end position="80"/>
    </location>
</feature>
<evidence type="ECO:0000313" key="3">
    <source>
        <dbReference type="EMBL" id="UOE35349.1"/>
    </source>
</evidence>
<keyword evidence="2" id="KW-0472">Membrane</keyword>
<evidence type="ECO:0000313" key="4">
    <source>
        <dbReference type="Proteomes" id="UP000831390"/>
    </source>
</evidence>
<organism evidence="3 4">
    <name type="scientific">Hymenobacter monticola</name>
    <dbReference type="NCBI Taxonomy" id="1705399"/>
    <lineage>
        <taxon>Bacteria</taxon>
        <taxon>Pseudomonadati</taxon>
        <taxon>Bacteroidota</taxon>
        <taxon>Cytophagia</taxon>
        <taxon>Cytophagales</taxon>
        <taxon>Hymenobacteraceae</taxon>
        <taxon>Hymenobacter</taxon>
    </lineage>
</organism>
<keyword evidence="2" id="KW-1133">Transmembrane helix</keyword>
<keyword evidence="2" id="KW-0812">Transmembrane</keyword>
<feature type="region of interest" description="Disordered" evidence="1">
    <location>
        <begin position="217"/>
        <end position="238"/>
    </location>
</feature>
<evidence type="ECO:0000256" key="1">
    <source>
        <dbReference type="SAM" id="MobiDB-lite"/>
    </source>
</evidence>
<evidence type="ECO:0000256" key="2">
    <source>
        <dbReference type="SAM" id="Phobius"/>
    </source>
</evidence>
<protein>
    <submittedName>
        <fullName evidence="3">Uncharacterized protein</fullName>
    </submittedName>
</protein>
<name>A0ABY4B8Z7_9BACT</name>
<dbReference type="Proteomes" id="UP000831390">
    <property type="component" value="Chromosome"/>
</dbReference>
<dbReference type="RefSeq" id="WP_243517137.1">
    <property type="nucleotide sequence ID" value="NZ_CP094534.1"/>
</dbReference>
<accession>A0ABY4B8Z7</accession>
<proteinExistence type="predicted"/>
<feature type="transmembrane region" description="Helical" evidence="2">
    <location>
        <begin position="6"/>
        <end position="24"/>
    </location>
</feature>
<gene>
    <name evidence="3" type="ORF">MTP16_06790</name>
</gene>
<sequence length="238" mass="26460">MLILFGLGAVIGLYFLLLRILPLFLYPEVVRHPLQWAHRASAILIPGAVLVSGIWNLHIRYPMLFTLVVVGSGLVGGLRAKLEVISEWARPFARTQMIMTPILTPVLFLWAVFSTEDVVYSDAHVTVEVSTHTGWMSGITSTRVTLYQACGILFDKHVGDIGVGESREYGVGEPDFKQKEWWQTVRWVTFNTVTLTGVVQQVQGSYPFGVERAWRKVPPPPAETSAPAPGGFPTVEDR</sequence>
<dbReference type="EMBL" id="CP094534">
    <property type="protein sequence ID" value="UOE35349.1"/>
    <property type="molecule type" value="Genomic_DNA"/>
</dbReference>